<evidence type="ECO:0000313" key="3">
    <source>
        <dbReference type="Proteomes" id="UP001315967"/>
    </source>
</evidence>
<proteinExistence type="predicted"/>
<keyword evidence="3" id="KW-1185">Reference proteome</keyword>
<dbReference type="PANTHER" id="PTHR37305">
    <property type="entry name" value="INTEGRAL MEMBRANE PROTEIN-RELATED"/>
    <property type="match status" value="1"/>
</dbReference>
<protein>
    <submittedName>
        <fullName evidence="2">ABC transporter permease subunit</fullName>
    </submittedName>
</protein>
<dbReference type="PANTHER" id="PTHR37305:SF1">
    <property type="entry name" value="MEMBRANE PROTEIN"/>
    <property type="match status" value="1"/>
</dbReference>
<gene>
    <name evidence="2" type="ORF">NRE15_08900</name>
</gene>
<feature type="transmembrane region" description="Helical" evidence="1">
    <location>
        <begin position="20"/>
        <end position="38"/>
    </location>
</feature>
<keyword evidence="1" id="KW-1133">Transmembrane helix</keyword>
<evidence type="ECO:0000313" key="2">
    <source>
        <dbReference type="EMBL" id="UUX33027.1"/>
    </source>
</evidence>
<feature type="transmembrane region" description="Helical" evidence="1">
    <location>
        <begin position="146"/>
        <end position="168"/>
    </location>
</feature>
<feature type="transmembrane region" description="Helical" evidence="1">
    <location>
        <begin position="226"/>
        <end position="244"/>
    </location>
</feature>
<organism evidence="2 3">
    <name type="scientific">Fundicoccus culcitae</name>
    <dbReference type="NCBI Taxonomy" id="2969821"/>
    <lineage>
        <taxon>Bacteria</taxon>
        <taxon>Bacillati</taxon>
        <taxon>Bacillota</taxon>
        <taxon>Bacilli</taxon>
        <taxon>Lactobacillales</taxon>
        <taxon>Aerococcaceae</taxon>
        <taxon>Fundicoccus</taxon>
    </lineage>
</organism>
<dbReference type="RefSeq" id="WP_313792527.1">
    <property type="nucleotide sequence ID" value="NZ_CP102453.1"/>
</dbReference>
<dbReference type="EMBL" id="CP102453">
    <property type="protein sequence ID" value="UUX33027.1"/>
    <property type="molecule type" value="Genomic_DNA"/>
</dbReference>
<sequence length="249" mass="28685">MFRLIRSEFYQLLKSRSFYIFSLAAILLTLLTVLGIYYGNTYEEGTEILIRMFVTPDLILEIYGGILTFVGPYICFIVAIIAFSDEIKLRTFINSISFGIPRYKIYLSKFLMSLFLGIIGISLSYLTLVISYQVLIGGPSQPFIDFILDFIVMHIPLWAAYLSLFILFRFMFSSGAIDMLIIMLWSFLPLILSTINRPWVQSIRPYLINELALPSQTSWLGIDQTIYISFAYVIVLLALGIFLFNRKEI</sequence>
<keyword evidence="1" id="KW-0812">Transmembrane</keyword>
<keyword evidence="1" id="KW-0472">Membrane</keyword>
<feature type="transmembrane region" description="Helical" evidence="1">
    <location>
        <begin position="58"/>
        <end position="83"/>
    </location>
</feature>
<evidence type="ECO:0000256" key="1">
    <source>
        <dbReference type="SAM" id="Phobius"/>
    </source>
</evidence>
<feature type="transmembrane region" description="Helical" evidence="1">
    <location>
        <begin position="175"/>
        <end position="195"/>
    </location>
</feature>
<accession>A0ABY5P2U7</accession>
<reference evidence="2 3" key="1">
    <citation type="submission" date="2022-08" db="EMBL/GenBank/DDBJ databases">
        <title>Aerococcaceae sp. nov isolated from spoiled eye mask.</title>
        <authorList>
            <person name="Zhou G."/>
            <person name="Xie X.-B."/>
            <person name="Shi Q.-S."/>
            <person name="Wang Y.-S."/>
            <person name="Wen X."/>
            <person name="Peng H."/>
            <person name="Yang X.-J."/>
            <person name="Tao H.-B."/>
            <person name="Huang X.-M."/>
        </authorList>
    </citation>
    <scope>NUCLEOTIDE SEQUENCE [LARGE SCALE GENOMIC DNA]</scope>
    <source>
        <strain evidence="3">DM20194951</strain>
    </source>
</reference>
<dbReference type="Proteomes" id="UP001315967">
    <property type="component" value="Chromosome"/>
</dbReference>
<name>A0ABY5P2U7_9LACT</name>
<feature type="transmembrane region" description="Helical" evidence="1">
    <location>
        <begin position="110"/>
        <end position="134"/>
    </location>
</feature>